<keyword evidence="7" id="KW-1185">Reference proteome</keyword>
<reference evidence="6 7" key="1">
    <citation type="submission" date="2021-07" db="EMBL/GenBank/DDBJ databases">
        <title>The Aristolochia fimbriata genome: insights into angiosperm evolution, floral development and chemical biosynthesis.</title>
        <authorList>
            <person name="Jiao Y."/>
        </authorList>
    </citation>
    <scope>NUCLEOTIDE SEQUENCE [LARGE SCALE GENOMIC DNA]</scope>
    <source>
        <strain evidence="6">IBCAS-2021</strain>
        <tissue evidence="6">Leaf</tissue>
    </source>
</reference>
<dbReference type="InterPro" id="IPR044560">
    <property type="entry name" value="MOase"/>
</dbReference>
<organism evidence="6 7">
    <name type="scientific">Aristolochia fimbriata</name>
    <name type="common">White veined hardy Dutchman's pipe vine</name>
    <dbReference type="NCBI Taxonomy" id="158543"/>
    <lineage>
        <taxon>Eukaryota</taxon>
        <taxon>Viridiplantae</taxon>
        <taxon>Streptophyta</taxon>
        <taxon>Embryophyta</taxon>
        <taxon>Tracheophyta</taxon>
        <taxon>Spermatophyta</taxon>
        <taxon>Magnoliopsida</taxon>
        <taxon>Magnoliidae</taxon>
        <taxon>Piperales</taxon>
        <taxon>Aristolochiaceae</taxon>
        <taxon>Aristolochia</taxon>
    </lineage>
</organism>
<dbReference type="GO" id="GO:0071949">
    <property type="term" value="F:FAD binding"/>
    <property type="evidence" value="ECO:0007669"/>
    <property type="project" value="InterPro"/>
</dbReference>
<feature type="domain" description="FAD-binding" evidence="5">
    <location>
        <begin position="99"/>
        <end position="419"/>
    </location>
</feature>
<name>A0AAV7FBQ8_ARIFI</name>
<dbReference type="InterPro" id="IPR002938">
    <property type="entry name" value="FAD-bd"/>
</dbReference>
<dbReference type="InterPro" id="IPR036188">
    <property type="entry name" value="FAD/NAD-bd_sf"/>
</dbReference>
<comment type="caution">
    <text evidence="6">The sequence shown here is derived from an EMBL/GenBank/DDBJ whole genome shotgun (WGS) entry which is preliminary data.</text>
</comment>
<feature type="transmembrane region" description="Helical" evidence="4">
    <location>
        <begin position="457"/>
        <end position="482"/>
    </location>
</feature>
<evidence type="ECO:0000313" key="7">
    <source>
        <dbReference type="Proteomes" id="UP000825729"/>
    </source>
</evidence>
<dbReference type="Gene3D" id="3.50.50.60">
    <property type="entry name" value="FAD/NAD(P)-binding domain"/>
    <property type="match status" value="1"/>
</dbReference>
<protein>
    <recommendedName>
        <fullName evidence="5">FAD-binding domain-containing protein</fullName>
    </recommendedName>
</protein>
<evidence type="ECO:0000256" key="1">
    <source>
        <dbReference type="ARBA" id="ARBA00023002"/>
    </source>
</evidence>
<evidence type="ECO:0000259" key="5">
    <source>
        <dbReference type="Pfam" id="PF01494"/>
    </source>
</evidence>
<proteinExistence type="inferred from homology"/>
<accession>A0AAV7FBQ8</accession>
<dbReference type="Proteomes" id="UP000825729">
    <property type="component" value="Unassembled WGS sequence"/>
</dbReference>
<dbReference type="Pfam" id="PF01494">
    <property type="entry name" value="FAD_binding_3"/>
    <property type="match status" value="1"/>
</dbReference>
<evidence type="ECO:0000256" key="2">
    <source>
        <dbReference type="ARBA" id="ARBA00023033"/>
    </source>
</evidence>
<keyword evidence="1" id="KW-0560">Oxidoreductase</keyword>
<evidence type="ECO:0000256" key="4">
    <source>
        <dbReference type="SAM" id="Phobius"/>
    </source>
</evidence>
<keyword evidence="4" id="KW-0472">Membrane</keyword>
<dbReference type="PANTHER" id="PTHR45934">
    <property type="entry name" value="FAD/NAD(P)-BINDING OXIDOREDUCTASE FAMILY PROTEIN"/>
    <property type="match status" value="1"/>
</dbReference>
<comment type="similarity">
    <text evidence="3">Belongs to the 3-hydroxybenzoate 6-hydroxylase family.</text>
</comment>
<keyword evidence="4" id="KW-0812">Transmembrane</keyword>
<sequence>MTVAGDAMHVMGAAAAAPPGFGGLLAEEGGGRDRQVVEGAASEAVEAVDAVLHHGADRDHVVVPPPGCPQHAPPPHVPIRKEERKEGAMVSAVAVDEHEIVIVGGGIVGLATALALHKKGVKSLVLERSETLRAAGATIAIFANGWRCLDQLGVGAKLRQKAGLLEGTRDIMLYDGTVRDQPNGNVEQRCARRSDLIKTLAEGLPTETIRFNSRVIAVDVDAGTGFPVVHLDDGTIIHAKVLIGCDGAHSMVAENLLGFPPAKFSGLVGIRGLTTFKEPHGFPKEFYRFRGRGSFVGRTPVDDHVVSWFLARPKLPGDSAITNEPEKMRDWTAKLVEDLSVPSHVVEIVKRCDLDTLSYTSIRYKTPWDLYTGNFRKGTVTVAGDSMHVMGPYLQQGGATGLEDAVVLGRCLGEGLLQANAAEVKYGKAWREGVERALDKYVGERRMRVFGLSMQSYMFGAMAMSSSKYVKLAILLAMAILFGHRLNHTRYDCGKL</sequence>
<dbReference type="PANTHER" id="PTHR45934:SF2">
    <property type="entry name" value="MONOOXYGENASE 1"/>
    <property type="match status" value="1"/>
</dbReference>
<keyword evidence="4" id="KW-1133">Transmembrane helix</keyword>
<dbReference type="SUPFAM" id="SSF51905">
    <property type="entry name" value="FAD/NAD(P)-binding domain"/>
    <property type="match status" value="1"/>
</dbReference>
<evidence type="ECO:0000256" key="3">
    <source>
        <dbReference type="ARBA" id="ARBA00024018"/>
    </source>
</evidence>
<dbReference type="GO" id="GO:0004497">
    <property type="term" value="F:monooxygenase activity"/>
    <property type="evidence" value="ECO:0007669"/>
    <property type="project" value="UniProtKB-KW"/>
</dbReference>
<evidence type="ECO:0000313" key="6">
    <source>
        <dbReference type="EMBL" id="KAG9457023.1"/>
    </source>
</evidence>
<dbReference type="AlphaFoldDB" id="A0AAV7FBQ8"/>
<dbReference type="PRINTS" id="PR00420">
    <property type="entry name" value="RNGMNOXGNASE"/>
</dbReference>
<gene>
    <name evidence="6" type="ORF">H6P81_001531</name>
</gene>
<dbReference type="EMBL" id="JAINDJ010000002">
    <property type="protein sequence ID" value="KAG9457023.1"/>
    <property type="molecule type" value="Genomic_DNA"/>
</dbReference>
<keyword evidence="2" id="KW-0503">Monooxygenase</keyword>